<keyword evidence="8" id="KW-1015">Disulfide bond</keyword>
<dbReference type="InterPro" id="IPR008271">
    <property type="entry name" value="Ser/Thr_kinase_AS"/>
</dbReference>
<dbReference type="Pfam" id="PF00069">
    <property type="entry name" value="Pkinase"/>
    <property type="match status" value="1"/>
</dbReference>
<dbReference type="InterPro" id="IPR018391">
    <property type="entry name" value="PQQ_b-propeller_rpt"/>
</dbReference>
<reference evidence="12 13" key="1">
    <citation type="submission" date="2019-08" db="EMBL/GenBank/DDBJ databases">
        <title>Complete genome sequence of Candidatus Uab amorphum.</title>
        <authorList>
            <person name="Shiratori T."/>
            <person name="Suzuki S."/>
            <person name="Kakizawa Y."/>
            <person name="Ishida K."/>
        </authorList>
    </citation>
    <scope>NUCLEOTIDE SEQUENCE [LARGE SCALE GENOMIC DNA]</scope>
    <source>
        <strain evidence="12 13">SRT547</strain>
    </source>
</reference>
<dbReference type="InterPro" id="IPR002372">
    <property type="entry name" value="PQQ_rpt_dom"/>
</dbReference>
<accession>A0A5S9F1U7</accession>
<evidence type="ECO:0000313" key="12">
    <source>
        <dbReference type="EMBL" id="BBM82987.1"/>
    </source>
</evidence>
<dbReference type="AlphaFoldDB" id="A0A5S9F1U7"/>
<dbReference type="Gene3D" id="1.10.510.10">
    <property type="entry name" value="Transferase(Phosphotransferase) domain 1"/>
    <property type="match status" value="1"/>
</dbReference>
<evidence type="ECO:0000256" key="5">
    <source>
        <dbReference type="ARBA" id="ARBA00022741"/>
    </source>
</evidence>
<dbReference type="Pfam" id="PF13360">
    <property type="entry name" value="PQQ_2"/>
    <property type="match status" value="1"/>
</dbReference>
<dbReference type="InterPro" id="IPR011009">
    <property type="entry name" value="Kinase-like_dom_sf"/>
</dbReference>
<evidence type="ECO:0000313" key="13">
    <source>
        <dbReference type="Proteomes" id="UP000326354"/>
    </source>
</evidence>
<evidence type="ECO:0000256" key="6">
    <source>
        <dbReference type="ARBA" id="ARBA00022777"/>
    </source>
</evidence>
<dbReference type="PANTHER" id="PTHR43289:SF6">
    <property type="entry name" value="SERINE_THREONINE-PROTEIN KINASE NEKL-3"/>
    <property type="match status" value="1"/>
</dbReference>
<dbReference type="SUPFAM" id="SSF49899">
    <property type="entry name" value="Concanavalin A-like lectins/glucanases"/>
    <property type="match status" value="1"/>
</dbReference>
<dbReference type="SUPFAM" id="SSF56112">
    <property type="entry name" value="Protein kinase-like (PK-like)"/>
    <property type="match status" value="1"/>
</dbReference>
<keyword evidence="7 9" id="KW-0067">ATP-binding</keyword>
<dbReference type="Gene3D" id="3.30.200.20">
    <property type="entry name" value="Phosphorylase Kinase, domain 1"/>
    <property type="match status" value="1"/>
</dbReference>
<dbReference type="PANTHER" id="PTHR43289">
    <property type="entry name" value="MITOGEN-ACTIVATED PROTEIN KINASE KINASE KINASE 20-RELATED"/>
    <property type="match status" value="1"/>
</dbReference>
<keyword evidence="10" id="KW-1133">Transmembrane helix</keyword>
<keyword evidence="10" id="KW-0472">Membrane</keyword>
<dbReference type="RefSeq" id="WP_151967212.1">
    <property type="nucleotide sequence ID" value="NZ_AP019860.1"/>
</dbReference>
<dbReference type="Gene3D" id="2.130.10.10">
    <property type="entry name" value="YVTN repeat-like/Quinoprotein amine dehydrogenase"/>
    <property type="match status" value="1"/>
</dbReference>
<dbReference type="SMART" id="SM00564">
    <property type="entry name" value="PQQ"/>
    <property type="match status" value="3"/>
</dbReference>
<dbReference type="PROSITE" id="PS50011">
    <property type="entry name" value="PROTEIN_KINASE_DOM"/>
    <property type="match status" value="1"/>
</dbReference>
<evidence type="ECO:0000256" key="2">
    <source>
        <dbReference type="ARBA" id="ARBA00022527"/>
    </source>
</evidence>
<keyword evidence="3" id="KW-0808">Transferase</keyword>
<feature type="domain" description="Protein kinase" evidence="11">
    <location>
        <begin position="70"/>
        <end position="324"/>
    </location>
</feature>
<keyword evidence="10" id="KW-0812">Transmembrane</keyword>
<evidence type="ECO:0000256" key="9">
    <source>
        <dbReference type="PROSITE-ProRule" id="PRU10141"/>
    </source>
</evidence>
<sequence length="1117" mass="128027">MLSDQDKLFAQYALNKGFINKQILNHYLAQQHKSTLQDYLQKNQLLTLEQIATVHSDIQSSICPLRLERYTILGKIGQGGMGSVYKVNDQQLQRIVALKTISPESNYDIQRFLREARTMASLKHPNILSVIDLGVDGSGQPYFTMEYITGKTLKERPLSTRKIITIMIEVCKAIQYAHNQGVIHRDLKPSNIMLDGNKPIIMDFGLAKVNHDDKKLSKSNEVLGTLQYMPPEQALGRGNAIDHRSDIYSLGAILFYLLTGAPPFTGSSINVIFQLTQEPVKFTAKSKKRIPQKLQSICLKAMAKEKENRYQSAEELASDLDGFLQGKGVAAQKQKQVMTMKKFAFVFLGVVLLTTWFFATSYKPVMVTDKKQKVLSPELAPPKKSPQVISPTNPYVFRGDIARTGVYFTTDGNSQIQTDKSKAGTISSLNLTKDTLYYGSSYQKQYSLVARNKNLKIAWQDALSSPVASFPLIVENFIYVGTKNGEFHCIDIQNQFPKPHWSIQLNKAARFDSPIFYQGIVYVSDQTNCYALDMHSGKTMWQFSGNSMTSPAIYQEVLYIGDTNSLYALSPKSGRNLWETKTKVACTPAIHNDKIFYHSTTEAYCTDLKGKKLWSIPSQSNFKIQRLFAKGPVLYNDMVYWLAQCRIQRNKNYFSEIHAMQITDGKIKWQTVIPHKNSPLEQRRVQHAPILIEHAKNSGIFVVNKTASMFVLDYKSGKQMVHYQMLSPKKLNHINFLPILNRQTLYIPSRYKIEKRSLPKFLDKYRITEINEQSIEGEHFLVASKYIEDMNYWGSWSNGQHLRWHNDNKGQRIAFSFIAPQEGEYNIQAYFTLNKHYGKYKVTINDYQFLEDTSTIDLYAKENGYHRSQAQDLGLHKLRKGKNLFIIHCVGKNPRSRDYRFGLDNIVLQRKPSPKLPTSHLVAYLPFDNDCKDHSPFKNLVHNKGNVSISPGGVKGKCANFDGKSFLTLKEKMPLTQKFTFCVWLYHAGLEPLRPILSKFAPKERSSYRFMVSSQTPKLQLWCFSPHHLSPLQFRVPNKKWYMLTVTYNGSKAKFYLDGKWKSSVNFYGKIATSLNDLHIGFTDSQPKPFVFRGKMDELRIYNRVLTAEEIKNLYKK</sequence>
<proteinExistence type="predicted"/>
<dbReference type="InterPro" id="IPR006558">
    <property type="entry name" value="LamG-like"/>
</dbReference>
<evidence type="ECO:0000256" key="4">
    <source>
        <dbReference type="ARBA" id="ARBA00022729"/>
    </source>
</evidence>
<dbReference type="EC" id="2.7.11.1" evidence="1"/>
<organism evidence="12 13">
    <name type="scientific">Uabimicrobium amorphum</name>
    <dbReference type="NCBI Taxonomy" id="2596890"/>
    <lineage>
        <taxon>Bacteria</taxon>
        <taxon>Pseudomonadati</taxon>
        <taxon>Planctomycetota</taxon>
        <taxon>Candidatus Uabimicrobiia</taxon>
        <taxon>Candidatus Uabimicrobiales</taxon>
        <taxon>Candidatus Uabimicrobiaceae</taxon>
        <taxon>Candidatus Uabimicrobium</taxon>
    </lineage>
</organism>
<dbReference type="PROSITE" id="PS00107">
    <property type="entry name" value="PROTEIN_KINASE_ATP"/>
    <property type="match status" value="1"/>
</dbReference>
<dbReference type="Gene3D" id="2.60.120.200">
    <property type="match status" value="1"/>
</dbReference>
<dbReference type="SUPFAM" id="SSF50998">
    <property type="entry name" value="Quinoprotein alcohol dehydrogenase-like"/>
    <property type="match status" value="1"/>
</dbReference>
<evidence type="ECO:0000256" key="10">
    <source>
        <dbReference type="SAM" id="Phobius"/>
    </source>
</evidence>
<dbReference type="GO" id="GO:0004674">
    <property type="term" value="F:protein serine/threonine kinase activity"/>
    <property type="evidence" value="ECO:0007669"/>
    <property type="project" value="UniProtKB-KW"/>
</dbReference>
<keyword evidence="5 9" id="KW-0547">Nucleotide-binding</keyword>
<evidence type="ECO:0000256" key="7">
    <source>
        <dbReference type="ARBA" id="ARBA00022840"/>
    </source>
</evidence>
<dbReference type="InterPro" id="IPR017441">
    <property type="entry name" value="Protein_kinase_ATP_BS"/>
</dbReference>
<dbReference type="GO" id="GO:0005524">
    <property type="term" value="F:ATP binding"/>
    <property type="evidence" value="ECO:0007669"/>
    <property type="project" value="UniProtKB-UniRule"/>
</dbReference>
<keyword evidence="2 12" id="KW-0723">Serine/threonine-protein kinase</keyword>
<dbReference type="FunFam" id="1.10.510.10:FF:000021">
    <property type="entry name" value="Serine/threonine protein kinase"/>
    <property type="match status" value="1"/>
</dbReference>
<keyword evidence="6 12" id="KW-0418">Kinase</keyword>
<dbReference type="Pfam" id="PF13385">
    <property type="entry name" value="Laminin_G_3"/>
    <property type="match status" value="1"/>
</dbReference>
<dbReference type="KEGG" id="uam:UABAM_01330"/>
<dbReference type="InterPro" id="IPR013320">
    <property type="entry name" value="ConA-like_dom_sf"/>
</dbReference>
<keyword evidence="13" id="KW-1185">Reference proteome</keyword>
<dbReference type="OrthoDB" id="251414at2"/>
<dbReference type="Proteomes" id="UP000326354">
    <property type="component" value="Chromosome"/>
</dbReference>
<dbReference type="CDD" id="cd14014">
    <property type="entry name" value="STKc_PknB_like"/>
    <property type="match status" value="1"/>
</dbReference>
<evidence type="ECO:0000256" key="1">
    <source>
        <dbReference type="ARBA" id="ARBA00012513"/>
    </source>
</evidence>
<dbReference type="InterPro" id="IPR000719">
    <property type="entry name" value="Prot_kinase_dom"/>
</dbReference>
<dbReference type="SMART" id="SM00560">
    <property type="entry name" value="LamGL"/>
    <property type="match status" value="1"/>
</dbReference>
<dbReference type="InterPro" id="IPR011047">
    <property type="entry name" value="Quinoprotein_ADH-like_sf"/>
</dbReference>
<dbReference type="PROSITE" id="PS00108">
    <property type="entry name" value="PROTEIN_KINASE_ST"/>
    <property type="match status" value="1"/>
</dbReference>
<dbReference type="InterPro" id="IPR015943">
    <property type="entry name" value="WD40/YVTN_repeat-like_dom_sf"/>
</dbReference>
<evidence type="ECO:0000256" key="3">
    <source>
        <dbReference type="ARBA" id="ARBA00022679"/>
    </source>
</evidence>
<keyword evidence="4" id="KW-0732">Signal</keyword>
<name>A0A5S9F1U7_UABAM</name>
<protein>
    <recommendedName>
        <fullName evidence="1">non-specific serine/threonine protein kinase</fullName>
        <ecNumber evidence="1">2.7.11.1</ecNumber>
    </recommendedName>
</protein>
<dbReference type="EMBL" id="AP019860">
    <property type="protein sequence ID" value="BBM82987.1"/>
    <property type="molecule type" value="Genomic_DNA"/>
</dbReference>
<evidence type="ECO:0000259" key="11">
    <source>
        <dbReference type="PROSITE" id="PS50011"/>
    </source>
</evidence>
<evidence type="ECO:0000256" key="8">
    <source>
        <dbReference type="ARBA" id="ARBA00023157"/>
    </source>
</evidence>
<feature type="binding site" evidence="9">
    <location>
        <position position="99"/>
    </location>
    <ligand>
        <name>ATP</name>
        <dbReference type="ChEBI" id="CHEBI:30616"/>
    </ligand>
</feature>
<gene>
    <name evidence="12" type="ORF">UABAM_01330</name>
</gene>
<feature type="transmembrane region" description="Helical" evidence="10">
    <location>
        <begin position="343"/>
        <end position="362"/>
    </location>
</feature>
<dbReference type="SMART" id="SM00220">
    <property type="entry name" value="S_TKc"/>
    <property type="match status" value="1"/>
</dbReference>